<dbReference type="GO" id="GO:0001228">
    <property type="term" value="F:DNA-binding transcription activator activity, RNA polymerase II-specific"/>
    <property type="evidence" value="ECO:0007669"/>
    <property type="project" value="TreeGrafter"/>
</dbReference>
<dbReference type="GO" id="GO:0000976">
    <property type="term" value="F:transcription cis-regulatory region binding"/>
    <property type="evidence" value="ECO:0007669"/>
    <property type="project" value="InterPro"/>
</dbReference>
<evidence type="ECO:0000256" key="4">
    <source>
        <dbReference type="SAM" id="MobiDB-lite"/>
    </source>
</evidence>
<dbReference type="PROSITE" id="PS00036">
    <property type="entry name" value="BZIP_BASIC"/>
    <property type="match status" value="1"/>
</dbReference>
<dbReference type="InterPro" id="IPR050936">
    <property type="entry name" value="AP-1-like"/>
</dbReference>
<keyword evidence="2" id="KW-0539">Nucleus</keyword>
<feature type="non-terminal residue" evidence="6">
    <location>
        <position position="232"/>
    </location>
</feature>
<dbReference type="EMBL" id="JAEPRA010000022">
    <property type="protein sequence ID" value="KAG2172588.1"/>
    <property type="molecule type" value="Genomic_DNA"/>
</dbReference>
<sequence length="232" mass="26470">MSTEISFEHFDPTLELGTLDENGKPIRPKKKPGRKPNPPSPAQRKAQNRAAQRAFRERKQREMREAEHTIRRTVFAREKALKDLAEAQKRIKQLEYESQHLKGMLLTYKVACFSHGVDVPKFWAEAGNTTDAYGAEVLSYSKCKTVPHALELYLDKDLHIITDTDEDDQTQVYKPIPGAFPMSDLDPENMQLTLTNFPIPLPLTSHHLEALLSCNIFPNIVQQLNAGDLKFF</sequence>
<dbReference type="Gene3D" id="1.20.5.170">
    <property type="match status" value="1"/>
</dbReference>
<evidence type="ECO:0000313" key="6">
    <source>
        <dbReference type="EMBL" id="KAG2172588.1"/>
    </source>
</evidence>
<protein>
    <recommendedName>
        <fullName evidence="5">BZIP domain-containing protein</fullName>
    </recommendedName>
</protein>
<evidence type="ECO:0000256" key="2">
    <source>
        <dbReference type="ARBA" id="ARBA00023242"/>
    </source>
</evidence>
<feature type="domain" description="BZIP" evidence="5">
    <location>
        <begin position="44"/>
        <end position="58"/>
    </location>
</feature>
<feature type="compositionally biased region" description="Basic and acidic residues" evidence="4">
    <location>
        <begin position="1"/>
        <end position="12"/>
    </location>
</feature>
<feature type="compositionally biased region" description="Basic and acidic residues" evidence="4">
    <location>
        <begin position="54"/>
        <end position="66"/>
    </location>
</feature>
<accession>A0A8H7PEU4</accession>
<dbReference type="PANTHER" id="PTHR40621:SF6">
    <property type="entry name" value="AP-1-LIKE TRANSCRIPTION FACTOR YAP1-RELATED"/>
    <property type="match status" value="1"/>
</dbReference>
<dbReference type="PANTHER" id="PTHR40621">
    <property type="entry name" value="TRANSCRIPTION FACTOR KAPC-RELATED"/>
    <property type="match status" value="1"/>
</dbReference>
<feature type="region of interest" description="Disordered" evidence="4">
    <location>
        <begin position="1"/>
        <end position="66"/>
    </location>
</feature>
<comment type="caution">
    <text evidence="6">The sequence shown here is derived from an EMBL/GenBank/DDBJ whole genome shotgun (WGS) entry which is preliminary data.</text>
</comment>
<comment type="subcellular location">
    <subcellularLocation>
        <location evidence="1">Nucleus</location>
    </subcellularLocation>
</comment>
<evidence type="ECO:0000259" key="5">
    <source>
        <dbReference type="PROSITE" id="PS00036"/>
    </source>
</evidence>
<gene>
    <name evidence="6" type="ORF">INT44_002603</name>
</gene>
<dbReference type="Proteomes" id="UP000612746">
    <property type="component" value="Unassembled WGS sequence"/>
</dbReference>
<dbReference type="GO" id="GO:0090575">
    <property type="term" value="C:RNA polymerase II transcription regulator complex"/>
    <property type="evidence" value="ECO:0007669"/>
    <property type="project" value="TreeGrafter"/>
</dbReference>
<proteinExistence type="predicted"/>
<keyword evidence="7" id="KW-1185">Reference proteome</keyword>
<evidence type="ECO:0000256" key="1">
    <source>
        <dbReference type="ARBA" id="ARBA00004123"/>
    </source>
</evidence>
<evidence type="ECO:0000256" key="3">
    <source>
        <dbReference type="SAM" id="Coils"/>
    </source>
</evidence>
<feature type="compositionally biased region" description="Low complexity" evidence="4">
    <location>
        <begin position="42"/>
        <end position="53"/>
    </location>
</feature>
<evidence type="ECO:0000313" key="7">
    <source>
        <dbReference type="Proteomes" id="UP000612746"/>
    </source>
</evidence>
<dbReference type="InterPro" id="IPR004827">
    <property type="entry name" value="bZIP"/>
</dbReference>
<name>A0A8H7PEU4_9FUNG</name>
<dbReference type="OrthoDB" id="125347at2759"/>
<feature type="coiled-coil region" evidence="3">
    <location>
        <begin position="77"/>
        <end position="104"/>
    </location>
</feature>
<reference evidence="6" key="1">
    <citation type="submission" date="2020-12" db="EMBL/GenBank/DDBJ databases">
        <title>Metabolic potential, ecology and presence of endohyphal bacteria is reflected in genomic diversity of Mucoromycotina.</title>
        <authorList>
            <person name="Muszewska A."/>
            <person name="Okrasinska A."/>
            <person name="Steczkiewicz K."/>
            <person name="Drgas O."/>
            <person name="Orlowska M."/>
            <person name="Perlinska-Lenart U."/>
            <person name="Aleksandrzak-Piekarczyk T."/>
            <person name="Szatraj K."/>
            <person name="Zielenkiewicz U."/>
            <person name="Pilsyk S."/>
            <person name="Malc E."/>
            <person name="Mieczkowski P."/>
            <person name="Kruszewska J.S."/>
            <person name="Biernat P."/>
            <person name="Pawlowska J."/>
        </authorList>
    </citation>
    <scope>NUCLEOTIDE SEQUENCE</scope>
    <source>
        <strain evidence="6">WA0000051536</strain>
    </source>
</reference>
<dbReference type="CDD" id="cd14688">
    <property type="entry name" value="bZIP_YAP"/>
    <property type="match status" value="1"/>
</dbReference>
<organism evidence="6 7">
    <name type="scientific">Umbelopsis vinacea</name>
    <dbReference type="NCBI Taxonomy" id="44442"/>
    <lineage>
        <taxon>Eukaryota</taxon>
        <taxon>Fungi</taxon>
        <taxon>Fungi incertae sedis</taxon>
        <taxon>Mucoromycota</taxon>
        <taxon>Mucoromycotina</taxon>
        <taxon>Umbelopsidomycetes</taxon>
        <taxon>Umbelopsidales</taxon>
        <taxon>Umbelopsidaceae</taxon>
        <taxon>Umbelopsis</taxon>
    </lineage>
</organism>
<keyword evidence="3" id="KW-0175">Coiled coil</keyword>
<dbReference type="AlphaFoldDB" id="A0A8H7PEU4"/>